<accession>A0A4P6JIL1</accession>
<feature type="transmembrane region" description="Helical" evidence="6">
    <location>
        <begin position="148"/>
        <end position="170"/>
    </location>
</feature>
<comment type="subcellular location">
    <subcellularLocation>
        <location evidence="1">Cell membrane</location>
        <topology evidence="1">Multi-pass membrane protein</topology>
    </subcellularLocation>
</comment>
<name>A0A4P6JIL1_KTERU</name>
<evidence type="ECO:0000313" key="7">
    <source>
        <dbReference type="EMBL" id="QBD74917.1"/>
    </source>
</evidence>
<organism evidence="7 8">
    <name type="scientific">Ktedonosporobacter rubrisoli</name>
    <dbReference type="NCBI Taxonomy" id="2509675"/>
    <lineage>
        <taxon>Bacteria</taxon>
        <taxon>Bacillati</taxon>
        <taxon>Chloroflexota</taxon>
        <taxon>Ktedonobacteria</taxon>
        <taxon>Ktedonobacterales</taxon>
        <taxon>Ktedonosporobacteraceae</taxon>
        <taxon>Ktedonosporobacter</taxon>
    </lineage>
</organism>
<dbReference type="PANTHER" id="PTHR30086:SF20">
    <property type="entry name" value="ARGININE EXPORTER PROTEIN ARGO-RELATED"/>
    <property type="match status" value="1"/>
</dbReference>
<dbReference type="KEGG" id="kbs:EPA93_02485"/>
<feature type="transmembrane region" description="Helical" evidence="6">
    <location>
        <begin position="182"/>
        <end position="199"/>
    </location>
</feature>
<feature type="transmembrane region" description="Helical" evidence="6">
    <location>
        <begin position="67"/>
        <end position="88"/>
    </location>
</feature>
<dbReference type="OrthoDB" id="9784202at2"/>
<evidence type="ECO:0000256" key="5">
    <source>
        <dbReference type="ARBA" id="ARBA00023136"/>
    </source>
</evidence>
<evidence type="ECO:0000256" key="6">
    <source>
        <dbReference type="SAM" id="Phobius"/>
    </source>
</evidence>
<feature type="transmembrane region" description="Helical" evidence="6">
    <location>
        <begin position="121"/>
        <end position="142"/>
    </location>
</feature>
<feature type="transmembrane region" description="Helical" evidence="6">
    <location>
        <begin position="39"/>
        <end position="61"/>
    </location>
</feature>
<dbReference type="GO" id="GO:0033228">
    <property type="term" value="P:cysteine export across plasma membrane"/>
    <property type="evidence" value="ECO:0007669"/>
    <property type="project" value="TreeGrafter"/>
</dbReference>
<dbReference type="Pfam" id="PF01810">
    <property type="entry name" value="LysE"/>
    <property type="match status" value="1"/>
</dbReference>
<dbReference type="InterPro" id="IPR001123">
    <property type="entry name" value="LeuE-type"/>
</dbReference>
<dbReference type="GO" id="GO:0015171">
    <property type="term" value="F:amino acid transmembrane transporter activity"/>
    <property type="evidence" value="ECO:0007669"/>
    <property type="project" value="TreeGrafter"/>
</dbReference>
<dbReference type="RefSeq" id="WP_129885516.1">
    <property type="nucleotide sequence ID" value="NZ_CP035758.1"/>
</dbReference>
<keyword evidence="4 6" id="KW-1133">Transmembrane helix</keyword>
<evidence type="ECO:0000256" key="2">
    <source>
        <dbReference type="ARBA" id="ARBA00022475"/>
    </source>
</evidence>
<keyword evidence="8" id="KW-1185">Reference proteome</keyword>
<protein>
    <submittedName>
        <fullName evidence="7">LysE family translocator</fullName>
    </submittedName>
</protein>
<evidence type="ECO:0000256" key="4">
    <source>
        <dbReference type="ARBA" id="ARBA00022989"/>
    </source>
</evidence>
<feature type="transmembrane region" description="Helical" evidence="6">
    <location>
        <begin position="6"/>
        <end position="27"/>
    </location>
</feature>
<keyword evidence="3 6" id="KW-0812">Transmembrane</keyword>
<dbReference type="PANTHER" id="PTHR30086">
    <property type="entry name" value="ARGININE EXPORTER PROTEIN ARGO"/>
    <property type="match status" value="1"/>
</dbReference>
<evidence type="ECO:0000256" key="1">
    <source>
        <dbReference type="ARBA" id="ARBA00004651"/>
    </source>
</evidence>
<dbReference type="AlphaFoldDB" id="A0A4P6JIL1"/>
<sequence length="200" mass="20918">MTAGQIITFLLFAVVAAITPGPSNLILTSTGAKVGLLRGLPCLAGVAGGMSFMMFIVAFGLGNVVLASPTLILILKVGGTGFLLWLAWKIATASYSEAPVEKRPLGFFGAAAFQWISPKSWLVSVSAVSVYLHPVVGAGVAFRQALGFGLLFLLAAAPSCFVWLAFGAGLQRLLSTKRTARIFNIAMGILLAGSVLLFIW</sequence>
<keyword evidence="2" id="KW-1003">Cell membrane</keyword>
<reference evidence="7 8" key="1">
    <citation type="submission" date="2019-01" db="EMBL/GenBank/DDBJ databases">
        <title>Ktedonosporobacter rubrisoli SCAWS-G2.</title>
        <authorList>
            <person name="Huang Y."/>
            <person name="Yan B."/>
        </authorList>
    </citation>
    <scope>NUCLEOTIDE SEQUENCE [LARGE SCALE GENOMIC DNA]</scope>
    <source>
        <strain evidence="7 8">SCAWS-G2</strain>
    </source>
</reference>
<proteinExistence type="predicted"/>
<keyword evidence="5 6" id="KW-0472">Membrane</keyword>
<evidence type="ECO:0000256" key="3">
    <source>
        <dbReference type="ARBA" id="ARBA00022692"/>
    </source>
</evidence>
<evidence type="ECO:0000313" key="8">
    <source>
        <dbReference type="Proteomes" id="UP000290365"/>
    </source>
</evidence>
<gene>
    <name evidence="7" type="ORF">EPA93_02485</name>
</gene>
<dbReference type="EMBL" id="CP035758">
    <property type="protein sequence ID" value="QBD74917.1"/>
    <property type="molecule type" value="Genomic_DNA"/>
</dbReference>
<dbReference type="Proteomes" id="UP000290365">
    <property type="component" value="Chromosome"/>
</dbReference>
<dbReference type="GO" id="GO:0005886">
    <property type="term" value="C:plasma membrane"/>
    <property type="evidence" value="ECO:0007669"/>
    <property type="project" value="UniProtKB-SubCell"/>
</dbReference>